<keyword evidence="4" id="KW-0808">Transferase</keyword>
<dbReference type="InterPro" id="IPR029063">
    <property type="entry name" value="SAM-dependent_MTases_sf"/>
</dbReference>
<dbReference type="InterPro" id="IPR007848">
    <property type="entry name" value="Small_mtfrase_dom"/>
</dbReference>
<comment type="caution">
    <text evidence="7">The sequence shown here is derived from an EMBL/GenBank/DDBJ whole genome shotgun (WGS) entry which is preliminary data.</text>
</comment>
<accession>A0ABV7XDF8</accession>
<reference evidence="8" key="1">
    <citation type="journal article" date="2019" name="Int. J. Syst. Evol. Microbiol.">
        <title>The Global Catalogue of Microorganisms (GCM) 10K type strain sequencing project: providing services to taxonomists for standard genome sequencing and annotation.</title>
        <authorList>
            <consortium name="The Broad Institute Genomics Platform"/>
            <consortium name="The Broad Institute Genome Sequencing Center for Infectious Disease"/>
            <person name="Wu L."/>
            <person name="Ma J."/>
        </authorList>
    </citation>
    <scope>NUCLEOTIDE SEQUENCE [LARGE SCALE GENOMIC DNA]</scope>
    <source>
        <strain evidence="8">KCTC 42644</strain>
    </source>
</reference>
<keyword evidence="3 7" id="KW-0489">Methyltransferase</keyword>
<keyword evidence="5" id="KW-0949">S-adenosyl-L-methionine</keyword>
<dbReference type="SUPFAM" id="SSF53335">
    <property type="entry name" value="S-adenosyl-L-methionine-dependent methyltransferases"/>
    <property type="match status" value="1"/>
</dbReference>
<organism evidence="7 8">
    <name type="scientific">Sphingoaurantiacus capsulatus</name>
    <dbReference type="NCBI Taxonomy" id="1771310"/>
    <lineage>
        <taxon>Bacteria</taxon>
        <taxon>Pseudomonadati</taxon>
        <taxon>Pseudomonadota</taxon>
        <taxon>Alphaproteobacteria</taxon>
        <taxon>Sphingomonadales</taxon>
        <taxon>Sphingosinicellaceae</taxon>
        <taxon>Sphingoaurantiacus</taxon>
    </lineage>
</organism>
<evidence type="ECO:0000313" key="8">
    <source>
        <dbReference type="Proteomes" id="UP001595615"/>
    </source>
</evidence>
<protein>
    <submittedName>
        <fullName evidence="7">Methyltransferase</fullName>
    </submittedName>
</protein>
<evidence type="ECO:0000256" key="4">
    <source>
        <dbReference type="ARBA" id="ARBA00022679"/>
    </source>
</evidence>
<dbReference type="Pfam" id="PF05175">
    <property type="entry name" value="MTS"/>
    <property type="match status" value="1"/>
</dbReference>
<feature type="domain" description="Methyltransferase small" evidence="6">
    <location>
        <begin position="139"/>
        <end position="254"/>
    </location>
</feature>
<evidence type="ECO:0000256" key="3">
    <source>
        <dbReference type="ARBA" id="ARBA00022603"/>
    </source>
</evidence>
<evidence type="ECO:0000256" key="5">
    <source>
        <dbReference type="ARBA" id="ARBA00022691"/>
    </source>
</evidence>
<keyword evidence="8" id="KW-1185">Reference proteome</keyword>
<dbReference type="Gene3D" id="3.40.50.150">
    <property type="entry name" value="Vaccinia Virus protein VP39"/>
    <property type="match status" value="1"/>
</dbReference>
<evidence type="ECO:0000259" key="6">
    <source>
        <dbReference type="Pfam" id="PF05175"/>
    </source>
</evidence>
<evidence type="ECO:0000313" key="7">
    <source>
        <dbReference type="EMBL" id="MFC3712664.1"/>
    </source>
</evidence>
<dbReference type="PANTHER" id="PTHR47816:SF4">
    <property type="entry name" value="RIBOSOMAL RNA SMALL SUBUNIT METHYLTRANSFERASE C"/>
    <property type="match status" value="1"/>
</dbReference>
<evidence type="ECO:0000256" key="2">
    <source>
        <dbReference type="ARBA" id="ARBA00022552"/>
    </source>
</evidence>
<dbReference type="GO" id="GO:0032259">
    <property type="term" value="P:methylation"/>
    <property type="evidence" value="ECO:0007669"/>
    <property type="project" value="UniProtKB-KW"/>
</dbReference>
<dbReference type="InterPro" id="IPR002052">
    <property type="entry name" value="DNA_methylase_N6_adenine_CS"/>
</dbReference>
<sequence length="316" mass="33662">MPLPQQVPRTDPDAALLALLGALQGRGYHFVTPTPATHARVIARPGRRVARGLTDIFGWSVPFDAGLLDADLLDLLIAADMIEAAGPRQRSRCRVSTLHGRYFLHAAYPTDYRDAVFFGPDSYRFADFVRDNLGPCGGARIVDIGTGAGVGAIVAAGMCPQARVTMTDINPQALRFARINAAFAGVDAEFAEGNGLSAVEGDIDVAIANPPYIVDPEGRAYRDGGDMHGGRLSLDLACEAAHRLSPGGRLLLYTGSAIVEGRDALREALAEAMPRAGCTLTYRELDPDVFGEEMEQPGYDDVDRIAVVGAVATRVN</sequence>
<name>A0ABV7XDF8_9SPHN</name>
<dbReference type="CDD" id="cd02440">
    <property type="entry name" value="AdoMet_MTases"/>
    <property type="match status" value="1"/>
</dbReference>
<gene>
    <name evidence="7" type="ORF">ACFOMD_08785</name>
</gene>
<proteinExistence type="predicted"/>
<evidence type="ECO:0000256" key="1">
    <source>
        <dbReference type="ARBA" id="ARBA00022490"/>
    </source>
</evidence>
<dbReference type="EMBL" id="JBHRXV010000006">
    <property type="protein sequence ID" value="MFC3712664.1"/>
    <property type="molecule type" value="Genomic_DNA"/>
</dbReference>
<keyword evidence="1" id="KW-0963">Cytoplasm</keyword>
<dbReference type="PROSITE" id="PS00092">
    <property type="entry name" value="N6_MTASE"/>
    <property type="match status" value="1"/>
</dbReference>
<dbReference type="PANTHER" id="PTHR47816">
    <property type="entry name" value="RIBOSOMAL RNA SMALL SUBUNIT METHYLTRANSFERASE C"/>
    <property type="match status" value="1"/>
</dbReference>
<dbReference type="GO" id="GO:0008168">
    <property type="term" value="F:methyltransferase activity"/>
    <property type="evidence" value="ECO:0007669"/>
    <property type="project" value="UniProtKB-KW"/>
</dbReference>
<dbReference type="RefSeq" id="WP_380859973.1">
    <property type="nucleotide sequence ID" value="NZ_JBHRXV010000006.1"/>
</dbReference>
<dbReference type="InterPro" id="IPR046977">
    <property type="entry name" value="RsmC/RlmG"/>
</dbReference>
<dbReference type="Proteomes" id="UP001595615">
    <property type="component" value="Unassembled WGS sequence"/>
</dbReference>
<keyword evidence="2" id="KW-0698">rRNA processing</keyword>